<dbReference type="Pfam" id="PF02732">
    <property type="entry name" value="ERCC4"/>
    <property type="match status" value="1"/>
</dbReference>
<dbReference type="EC" id="3.1.22.-" evidence="2"/>
<sequence>MDDLCGSIVDGRFREQKFRMKRCGLRNRIYLVEDCSFVKHLSLPESTLQQAIVNTQVNDAQHNPHCGRDRLCAAWSLPRRSEEAIGGLNRCRRCARAAEG</sequence>
<dbReference type="GO" id="GO:0000712">
    <property type="term" value="P:resolution of meiotic recombination intermediates"/>
    <property type="evidence" value="ECO:0007669"/>
    <property type="project" value="TreeGrafter"/>
</dbReference>
<keyword evidence="2" id="KW-0227">DNA damage</keyword>
<organism evidence="4 5">
    <name type="scientific">Scyliorhinus torazame</name>
    <name type="common">Cloudy catshark</name>
    <name type="synonym">Catulus torazame</name>
    <dbReference type="NCBI Taxonomy" id="75743"/>
    <lineage>
        <taxon>Eukaryota</taxon>
        <taxon>Metazoa</taxon>
        <taxon>Chordata</taxon>
        <taxon>Craniata</taxon>
        <taxon>Vertebrata</taxon>
        <taxon>Chondrichthyes</taxon>
        <taxon>Elasmobranchii</taxon>
        <taxon>Galeomorphii</taxon>
        <taxon>Galeoidea</taxon>
        <taxon>Carcharhiniformes</taxon>
        <taxon>Scyliorhinidae</taxon>
        <taxon>Scyliorhinus</taxon>
    </lineage>
</organism>
<keyword evidence="2" id="KW-0539">Nucleus</keyword>
<keyword evidence="2" id="KW-0255">Endonuclease</keyword>
<feature type="domain" description="ERCC4" evidence="3">
    <location>
        <begin position="1"/>
        <end position="59"/>
    </location>
</feature>
<evidence type="ECO:0000313" key="5">
    <source>
        <dbReference type="Proteomes" id="UP000288216"/>
    </source>
</evidence>
<protein>
    <recommendedName>
        <fullName evidence="2">Crossover junction endonuclease MUS81</fullName>
        <ecNumber evidence="2">3.1.22.-</ecNumber>
    </recommendedName>
</protein>
<dbReference type="PANTHER" id="PTHR13451">
    <property type="entry name" value="CLASS II CROSSOVER JUNCTION ENDONUCLEASE MUS81"/>
    <property type="match status" value="1"/>
</dbReference>
<keyword evidence="5" id="KW-1185">Reference proteome</keyword>
<dbReference type="AlphaFoldDB" id="A0A401QJP2"/>
<keyword evidence="1 2" id="KW-0378">Hydrolase</keyword>
<dbReference type="GO" id="GO:0005634">
    <property type="term" value="C:nucleus"/>
    <property type="evidence" value="ECO:0007669"/>
    <property type="project" value="UniProtKB-SubCell"/>
</dbReference>
<keyword evidence="2" id="KW-0479">Metal-binding</keyword>
<comment type="function">
    <text evidence="2">Interacts with EME1 to form a DNA structure-specific endonuclease with substrate preference for branched DNA structures with a 5'-end at the branch nick. Typical substrates include 3'-flap structures, D-loops, replication forks and nicked Holliday junctions. May be required in mitosis for the processing of stalled or collapsed replication fork intermediates. May be required in meiosis for the repair of meiosis-specific double strand breaks subsequent to single-end invasion (SEI).</text>
</comment>
<gene>
    <name evidence="4" type="ORF">scyTo_0026241</name>
</gene>
<dbReference type="PANTHER" id="PTHR13451:SF0">
    <property type="entry name" value="CROSSOVER JUNCTION ENDONUCLEASE MUS81"/>
    <property type="match status" value="1"/>
</dbReference>
<name>A0A401QJP2_SCYTO</name>
<dbReference type="InterPro" id="IPR033309">
    <property type="entry name" value="Mus81"/>
</dbReference>
<keyword evidence="2" id="KW-0460">Magnesium</keyword>
<evidence type="ECO:0000259" key="3">
    <source>
        <dbReference type="Pfam" id="PF02732"/>
    </source>
</evidence>
<evidence type="ECO:0000313" key="4">
    <source>
        <dbReference type="EMBL" id="GCB85594.1"/>
    </source>
</evidence>
<dbReference type="GO" id="GO:0048257">
    <property type="term" value="F:3'-flap endonuclease activity"/>
    <property type="evidence" value="ECO:0007669"/>
    <property type="project" value="TreeGrafter"/>
</dbReference>
<comment type="caution">
    <text evidence="4">The sequence shown here is derived from an EMBL/GenBank/DDBJ whole genome shotgun (WGS) entry which is preliminary data.</text>
</comment>
<dbReference type="GO" id="GO:0006308">
    <property type="term" value="P:DNA catabolic process"/>
    <property type="evidence" value="ECO:0007669"/>
    <property type="project" value="UniProtKB-UniRule"/>
</dbReference>
<dbReference type="GO" id="GO:0003677">
    <property type="term" value="F:DNA binding"/>
    <property type="evidence" value="ECO:0007669"/>
    <property type="project" value="UniProtKB-UniRule"/>
</dbReference>
<dbReference type="EMBL" id="BFAA01174635">
    <property type="protein sequence ID" value="GCB85594.1"/>
    <property type="molecule type" value="Genomic_DNA"/>
</dbReference>
<dbReference type="Gene3D" id="3.40.50.10130">
    <property type="match status" value="1"/>
</dbReference>
<accession>A0A401QJP2</accession>
<dbReference type="InterPro" id="IPR047416">
    <property type="entry name" value="XPF_nuclease_Mus81"/>
</dbReference>
<dbReference type="InterPro" id="IPR006166">
    <property type="entry name" value="ERCC4_domain"/>
</dbReference>
<evidence type="ECO:0000256" key="1">
    <source>
        <dbReference type="ARBA" id="ARBA00022801"/>
    </source>
</evidence>
<dbReference type="GO" id="GO:0048476">
    <property type="term" value="C:Holliday junction resolvase complex"/>
    <property type="evidence" value="ECO:0007669"/>
    <property type="project" value="UniProtKB-UniRule"/>
</dbReference>
<dbReference type="CDD" id="cd20074">
    <property type="entry name" value="XPF_nuclease_Mus81"/>
    <property type="match status" value="1"/>
</dbReference>
<comment type="subcellular location">
    <subcellularLocation>
        <location evidence="2">Nucleus</location>
    </subcellularLocation>
</comment>
<evidence type="ECO:0000256" key="2">
    <source>
        <dbReference type="RuleBase" id="RU369042"/>
    </source>
</evidence>
<dbReference type="Proteomes" id="UP000288216">
    <property type="component" value="Unassembled WGS sequence"/>
</dbReference>
<dbReference type="GO" id="GO:0008821">
    <property type="term" value="F:crossover junction DNA endonuclease activity"/>
    <property type="evidence" value="ECO:0007669"/>
    <property type="project" value="UniProtKB-UniRule"/>
</dbReference>
<comment type="similarity">
    <text evidence="2">Belongs to the XPF family.</text>
</comment>
<dbReference type="GO" id="GO:0000727">
    <property type="term" value="P:double-strand break repair via break-induced replication"/>
    <property type="evidence" value="ECO:0007669"/>
    <property type="project" value="UniProtKB-UniRule"/>
</dbReference>
<comment type="subunit">
    <text evidence="2">Interacts with EME1.</text>
</comment>
<dbReference type="OrthoDB" id="5963188at2759"/>
<dbReference type="SUPFAM" id="SSF52980">
    <property type="entry name" value="Restriction endonuclease-like"/>
    <property type="match status" value="1"/>
</dbReference>
<dbReference type="GO" id="GO:0046872">
    <property type="term" value="F:metal ion binding"/>
    <property type="evidence" value="ECO:0007669"/>
    <property type="project" value="UniProtKB-UniRule"/>
</dbReference>
<comment type="cofactor">
    <cofactor evidence="2">
        <name>Mg(2+)</name>
        <dbReference type="ChEBI" id="CHEBI:18420"/>
    </cofactor>
</comment>
<dbReference type="STRING" id="75743.A0A401QJP2"/>
<proteinExistence type="inferred from homology"/>
<keyword evidence="2" id="KW-0234">DNA repair</keyword>
<keyword evidence="2" id="KW-0233">DNA recombination</keyword>
<keyword evidence="2" id="KW-0540">Nuclease</keyword>
<dbReference type="GO" id="GO:0031573">
    <property type="term" value="P:mitotic intra-S DNA damage checkpoint signaling"/>
    <property type="evidence" value="ECO:0007669"/>
    <property type="project" value="TreeGrafter"/>
</dbReference>
<reference evidence="4 5" key="1">
    <citation type="journal article" date="2018" name="Nat. Ecol. Evol.">
        <title>Shark genomes provide insights into elasmobranch evolution and the origin of vertebrates.</title>
        <authorList>
            <person name="Hara Y"/>
            <person name="Yamaguchi K"/>
            <person name="Onimaru K"/>
            <person name="Kadota M"/>
            <person name="Koyanagi M"/>
            <person name="Keeley SD"/>
            <person name="Tatsumi K"/>
            <person name="Tanaka K"/>
            <person name="Motone F"/>
            <person name="Kageyama Y"/>
            <person name="Nozu R"/>
            <person name="Adachi N"/>
            <person name="Nishimura O"/>
            <person name="Nakagawa R"/>
            <person name="Tanegashima C"/>
            <person name="Kiyatake I"/>
            <person name="Matsumoto R"/>
            <person name="Murakumo K"/>
            <person name="Nishida K"/>
            <person name="Terakita A"/>
            <person name="Kuratani S"/>
            <person name="Sato K"/>
            <person name="Hyodo S Kuraku.S."/>
        </authorList>
    </citation>
    <scope>NUCLEOTIDE SEQUENCE [LARGE SCALE GENOMIC DNA]</scope>
</reference>
<dbReference type="InterPro" id="IPR011335">
    <property type="entry name" value="Restrct_endonuc-II-like"/>
</dbReference>